<sequence>MPNSLPADPGFDPATVPPFPVLTLHLDEAAETVTLDGAPVERAPGQELRDAGIDAVVAQLTARQLEAVRVRVTTPGDDAWRMVVTADGDTYDTTPPEEGETATRAGLNRRRLLLGGGALALLGAAGGGAALALPRLLAPKAPPAWQVPGAGAQVPVAPPPGFSGSARWSIPVGRSADVCVLSSGHIGTVSDDGVLTLRHPDTAQPQWAGASAPDAIHDARRITWDGQDCIGVTTATQLSIWSLTAPTVAGAPVAPTTYRLEQGFRAELNGPGPFIELPDWFVDLPAAQMGTRRITIPAGTRAGLRQADGTLHAIGADHVDHLDAQGSKTGEHRLALSDAPTQTPVAVWATGPETVLTAWRIRGGSRLALIRPADGAVLMDKAVPERIDQKTRTRDLGSSLLLVGSVLVSTGAQPFARVLEDFTATAADGATLYGTHQRQPATLRLKRDASPTPWRTFTDTDVPPRVITEGAAYIVAPTLDQTVLYAAPRA</sequence>
<dbReference type="InterPro" id="IPR006311">
    <property type="entry name" value="TAT_signal"/>
</dbReference>
<keyword evidence="1" id="KW-1133">Transmembrane helix</keyword>
<evidence type="ECO:0000256" key="1">
    <source>
        <dbReference type="SAM" id="Phobius"/>
    </source>
</evidence>
<proteinExistence type="predicted"/>
<keyword evidence="1" id="KW-0812">Transmembrane</keyword>
<evidence type="ECO:0000313" key="2">
    <source>
        <dbReference type="EMBL" id="MDK8602644.1"/>
    </source>
</evidence>
<evidence type="ECO:0000313" key="3">
    <source>
        <dbReference type="Proteomes" id="UP001225576"/>
    </source>
</evidence>
<dbReference type="EMBL" id="JASPDQ010000028">
    <property type="protein sequence ID" value="MDK8602644.1"/>
    <property type="molecule type" value="Genomic_DNA"/>
</dbReference>
<dbReference type="AlphaFoldDB" id="A0AAW6ZJK8"/>
<reference evidence="2" key="1">
    <citation type="submission" date="2023-05" db="EMBL/GenBank/DDBJ databases">
        <title>Genomic Catalog of Human Bladder Bacteria.</title>
        <authorList>
            <person name="Du J."/>
        </authorList>
    </citation>
    <scope>NUCLEOTIDE SEQUENCE</scope>
    <source>
        <strain evidence="2">UMB1304A</strain>
    </source>
</reference>
<dbReference type="Proteomes" id="UP001225576">
    <property type="component" value="Unassembled WGS sequence"/>
</dbReference>
<gene>
    <name evidence="2" type="ORF">QP858_09265</name>
</gene>
<comment type="caution">
    <text evidence="2">The sequence shown here is derived from an EMBL/GenBank/DDBJ whole genome shotgun (WGS) entry which is preliminary data.</text>
</comment>
<organism evidence="2 3">
    <name type="scientific">Trueperella bernardiae</name>
    <dbReference type="NCBI Taxonomy" id="59561"/>
    <lineage>
        <taxon>Bacteria</taxon>
        <taxon>Bacillati</taxon>
        <taxon>Actinomycetota</taxon>
        <taxon>Actinomycetes</taxon>
        <taxon>Actinomycetales</taxon>
        <taxon>Actinomycetaceae</taxon>
        <taxon>Trueperella</taxon>
    </lineage>
</organism>
<feature type="transmembrane region" description="Helical" evidence="1">
    <location>
        <begin position="112"/>
        <end position="133"/>
    </location>
</feature>
<dbReference type="RefSeq" id="WP_285170968.1">
    <property type="nucleotide sequence ID" value="NZ_JASPDQ010000028.1"/>
</dbReference>
<keyword evidence="1" id="KW-0472">Membrane</keyword>
<accession>A0AAW6ZJK8</accession>
<protein>
    <submittedName>
        <fullName evidence="2">Uncharacterized protein</fullName>
    </submittedName>
</protein>
<dbReference type="PROSITE" id="PS51318">
    <property type="entry name" value="TAT"/>
    <property type="match status" value="1"/>
</dbReference>
<name>A0AAW6ZJK8_9ACTO</name>